<dbReference type="AlphaFoldDB" id="A0A8J4HAR9"/>
<comment type="caution">
    <text evidence="6">The sequence shown here is derived from an EMBL/GenBank/DDBJ whole genome shotgun (WGS) entry which is preliminary data.</text>
</comment>
<dbReference type="Pfam" id="PF00370">
    <property type="entry name" value="FGGY_N"/>
    <property type="match status" value="1"/>
</dbReference>
<accession>A0A8J4HAR9</accession>
<feature type="domain" description="Carbohydrate kinase FGGY N-terminal" evidence="4">
    <location>
        <begin position="4"/>
        <end position="232"/>
    </location>
</feature>
<organism evidence="6">
    <name type="scientific">Acidicaldus sp</name>
    <dbReference type="NCBI Taxonomy" id="1872105"/>
    <lineage>
        <taxon>Bacteria</taxon>
        <taxon>Pseudomonadati</taxon>
        <taxon>Pseudomonadota</taxon>
        <taxon>Alphaproteobacteria</taxon>
        <taxon>Acetobacterales</taxon>
        <taxon>Acetobacteraceae</taxon>
        <taxon>Acidicaldus</taxon>
    </lineage>
</organism>
<dbReference type="InterPro" id="IPR018484">
    <property type="entry name" value="FGGY_N"/>
</dbReference>
<dbReference type="EMBL" id="DTQM01000081">
    <property type="protein sequence ID" value="HGC42420.1"/>
    <property type="molecule type" value="Genomic_DNA"/>
</dbReference>
<reference evidence="6" key="1">
    <citation type="journal article" date="2020" name="mSystems">
        <title>Genome- and Community-Level Interaction Insights into Carbon Utilization and Element Cycling Functions of Hydrothermarchaeota in Hydrothermal Sediment.</title>
        <authorList>
            <person name="Zhou Z."/>
            <person name="Liu Y."/>
            <person name="Xu W."/>
            <person name="Pan J."/>
            <person name="Luo Z.H."/>
            <person name="Li M."/>
        </authorList>
    </citation>
    <scope>NUCLEOTIDE SEQUENCE</scope>
    <source>
        <strain evidence="6">SpSt-997</strain>
    </source>
</reference>
<evidence type="ECO:0000256" key="2">
    <source>
        <dbReference type="ARBA" id="ARBA00022679"/>
    </source>
</evidence>
<dbReference type="Gene3D" id="3.30.420.40">
    <property type="match status" value="2"/>
</dbReference>
<dbReference type="InterPro" id="IPR043129">
    <property type="entry name" value="ATPase_NBD"/>
</dbReference>
<feature type="domain" description="Carbohydrate kinase FGGY C-terminal" evidence="5">
    <location>
        <begin position="245"/>
        <end position="427"/>
    </location>
</feature>
<evidence type="ECO:0000259" key="4">
    <source>
        <dbReference type="Pfam" id="PF00370"/>
    </source>
</evidence>
<name>A0A8J4HAR9_9PROT</name>
<evidence type="ECO:0000256" key="1">
    <source>
        <dbReference type="ARBA" id="ARBA00009156"/>
    </source>
</evidence>
<dbReference type="Pfam" id="PF21546">
    <property type="entry name" value="FGGY_C_2"/>
    <property type="match status" value="1"/>
</dbReference>
<dbReference type="GO" id="GO:0016301">
    <property type="term" value="F:kinase activity"/>
    <property type="evidence" value="ECO:0007669"/>
    <property type="project" value="UniProtKB-KW"/>
</dbReference>
<comment type="similarity">
    <text evidence="1">Belongs to the FGGY kinase family.</text>
</comment>
<keyword evidence="3 6" id="KW-0418">Kinase</keyword>
<protein>
    <submittedName>
        <fullName evidence="6">Carbohydrate kinase</fullName>
    </submittedName>
</protein>
<dbReference type="InterPro" id="IPR050406">
    <property type="entry name" value="FGGY_Carb_Kinase"/>
</dbReference>
<keyword evidence="2" id="KW-0808">Transferase</keyword>
<dbReference type="CDD" id="cd07772">
    <property type="entry name" value="ASKHA_NBD_FGGY_NaCK-like"/>
    <property type="match status" value="1"/>
</dbReference>
<dbReference type="InterPro" id="IPR049382">
    <property type="entry name" value="FGGY_C_2"/>
</dbReference>
<proteinExistence type="inferred from homology"/>
<evidence type="ECO:0000313" key="6">
    <source>
        <dbReference type="EMBL" id="HGC42420.1"/>
    </source>
</evidence>
<sequence>MSSVLVFDIGKTHVRLNVVDAAGVIVETRRDSNAARPGPPFGHFDLAQRETWARSAIRDLASRHAIATIVTTSHGSAGVLVDAAGPVLPMMDYETVIPAAIDAAYRSLVDPYPARGSAVLPGAAHLARQMFWYSRAWPEVFARAEAFLAQPQYWAWRFSGVAASEHTMLGAQSQLRDVLAGRPTRLAQVCGFLRLLPPLRPAWEVLGPVRPDLAAHLGLAPETRVLCGVHDSSGNFYRYQAAGMADFTVISTGTWIVGLTDAFDPARLDERRGMTVNADVFGRPLAGVLAMGGRDFAAIAGHDPQGPAEAALIAALIARGSMALPSFSEDDGPFPGSGGRGRLIGPPPENAAERRALAVLHGALLTKACLDALKGEGASGKVVLDGSFLNDPLYAPLVASLRAGDTILTSAEPNGTAIGAALLAHHGIAAPCALAPVSPLAMPGLAEYAADWAARTAAAL</sequence>
<dbReference type="PANTHER" id="PTHR43095:SF5">
    <property type="entry name" value="XYLULOSE KINASE"/>
    <property type="match status" value="1"/>
</dbReference>
<dbReference type="GO" id="GO:0005975">
    <property type="term" value="P:carbohydrate metabolic process"/>
    <property type="evidence" value="ECO:0007669"/>
    <property type="project" value="InterPro"/>
</dbReference>
<dbReference type="PANTHER" id="PTHR43095">
    <property type="entry name" value="SUGAR KINASE"/>
    <property type="match status" value="1"/>
</dbReference>
<dbReference type="SUPFAM" id="SSF53067">
    <property type="entry name" value="Actin-like ATPase domain"/>
    <property type="match status" value="1"/>
</dbReference>
<evidence type="ECO:0000259" key="5">
    <source>
        <dbReference type="Pfam" id="PF21546"/>
    </source>
</evidence>
<evidence type="ECO:0000256" key="3">
    <source>
        <dbReference type="ARBA" id="ARBA00022777"/>
    </source>
</evidence>
<gene>
    <name evidence="6" type="ORF">ENY07_04225</name>
</gene>